<dbReference type="OrthoDB" id="6505230at2759"/>
<keyword evidence="1" id="KW-0436">Ligase</keyword>
<keyword evidence="2" id="KW-1185">Reference proteome</keyword>
<dbReference type="PANTHER" id="PTHR46880">
    <property type="entry name" value="RAS-ASSOCIATING DOMAIN-CONTAINING PROTEIN"/>
    <property type="match status" value="1"/>
</dbReference>
<name>A0A4Y2EIA9_ARAVE</name>
<dbReference type="PANTHER" id="PTHR46880:SF8">
    <property type="entry name" value="E3 SUMO-PROTEIN LIGASE KIAA1586"/>
    <property type="match status" value="1"/>
</dbReference>
<gene>
    <name evidence="1" type="primary">KIAA1586_2</name>
    <name evidence="1" type="ORF">AVEN_217890_1</name>
</gene>
<proteinExistence type="predicted"/>
<protein>
    <submittedName>
        <fullName evidence="1">E3 SUMO-protein ligase KIAA1586</fullName>
    </submittedName>
</protein>
<sequence length="100" mass="11510">MLGKRSGVAQKFAEKYPNIILWHCMNHKIELDVSDSVDVVGTVNHFQFFMDKLYILYSKSPKNQWELAECTREMDLQSNKIGRILGTRWVASSFKAISAV</sequence>
<organism evidence="1 2">
    <name type="scientific">Araneus ventricosus</name>
    <name type="common">Orbweaver spider</name>
    <name type="synonym">Epeira ventricosa</name>
    <dbReference type="NCBI Taxonomy" id="182803"/>
    <lineage>
        <taxon>Eukaryota</taxon>
        <taxon>Metazoa</taxon>
        <taxon>Ecdysozoa</taxon>
        <taxon>Arthropoda</taxon>
        <taxon>Chelicerata</taxon>
        <taxon>Arachnida</taxon>
        <taxon>Araneae</taxon>
        <taxon>Araneomorphae</taxon>
        <taxon>Entelegynae</taxon>
        <taxon>Araneoidea</taxon>
        <taxon>Araneidae</taxon>
        <taxon>Araneus</taxon>
    </lineage>
</organism>
<accession>A0A4Y2EIA9</accession>
<dbReference type="GO" id="GO:0016874">
    <property type="term" value="F:ligase activity"/>
    <property type="evidence" value="ECO:0007669"/>
    <property type="project" value="UniProtKB-KW"/>
</dbReference>
<reference evidence="1 2" key="1">
    <citation type="journal article" date="2019" name="Sci. Rep.">
        <title>Orb-weaving spider Araneus ventricosus genome elucidates the spidroin gene catalogue.</title>
        <authorList>
            <person name="Kono N."/>
            <person name="Nakamura H."/>
            <person name="Ohtoshi R."/>
            <person name="Moran D.A.P."/>
            <person name="Shinohara A."/>
            <person name="Yoshida Y."/>
            <person name="Fujiwara M."/>
            <person name="Mori M."/>
            <person name="Tomita M."/>
            <person name="Arakawa K."/>
        </authorList>
    </citation>
    <scope>NUCLEOTIDE SEQUENCE [LARGE SCALE GENOMIC DNA]</scope>
</reference>
<dbReference type="EMBL" id="BGPR01000600">
    <property type="protein sequence ID" value="GBM27989.1"/>
    <property type="molecule type" value="Genomic_DNA"/>
</dbReference>
<comment type="caution">
    <text evidence="1">The sequence shown here is derived from an EMBL/GenBank/DDBJ whole genome shotgun (WGS) entry which is preliminary data.</text>
</comment>
<dbReference type="Proteomes" id="UP000499080">
    <property type="component" value="Unassembled WGS sequence"/>
</dbReference>
<evidence type="ECO:0000313" key="2">
    <source>
        <dbReference type="Proteomes" id="UP000499080"/>
    </source>
</evidence>
<evidence type="ECO:0000313" key="1">
    <source>
        <dbReference type="EMBL" id="GBM27989.1"/>
    </source>
</evidence>
<dbReference type="AlphaFoldDB" id="A0A4Y2EIA9"/>